<dbReference type="AlphaFoldDB" id="A0A6P6P7J0"/>
<feature type="compositionally biased region" description="Basic and acidic residues" evidence="2">
    <location>
        <begin position="54"/>
        <end position="65"/>
    </location>
</feature>
<dbReference type="PANTHER" id="PTHR14096:SF59">
    <property type="entry name" value="APOLIPOPROTEIN L, 1 ISOFORM X1"/>
    <property type="match status" value="1"/>
</dbReference>
<organism evidence="4 5">
    <name type="scientific">Carassius auratus</name>
    <name type="common">Goldfish</name>
    <dbReference type="NCBI Taxonomy" id="7957"/>
    <lineage>
        <taxon>Eukaryota</taxon>
        <taxon>Metazoa</taxon>
        <taxon>Chordata</taxon>
        <taxon>Craniata</taxon>
        <taxon>Vertebrata</taxon>
        <taxon>Euteleostomi</taxon>
        <taxon>Actinopterygii</taxon>
        <taxon>Neopterygii</taxon>
        <taxon>Teleostei</taxon>
        <taxon>Ostariophysi</taxon>
        <taxon>Cypriniformes</taxon>
        <taxon>Cyprinidae</taxon>
        <taxon>Cyprininae</taxon>
        <taxon>Carassius</taxon>
    </lineage>
</organism>
<feature type="region of interest" description="Disordered" evidence="2">
    <location>
        <begin position="103"/>
        <end position="124"/>
    </location>
</feature>
<gene>
    <name evidence="5" type="primary">LOC113095157</name>
</gene>
<evidence type="ECO:0000256" key="3">
    <source>
        <dbReference type="SAM" id="Phobius"/>
    </source>
</evidence>
<feature type="transmembrane region" description="Helical" evidence="3">
    <location>
        <begin position="270"/>
        <end position="295"/>
    </location>
</feature>
<dbReference type="InterPro" id="IPR008405">
    <property type="entry name" value="ApoL"/>
</dbReference>
<dbReference type="GeneID" id="113095157"/>
<dbReference type="GO" id="GO:0008289">
    <property type="term" value="F:lipid binding"/>
    <property type="evidence" value="ECO:0007669"/>
    <property type="project" value="InterPro"/>
</dbReference>
<keyword evidence="4" id="KW-1185">Reference proteome</keyword>
<accession>A0A6P6P7J0</accession>
<dbReference type="RefSeq" id="XP_026116570.1">
    <property type="nucleotide sequence ID" value="XM_026260785.1"/>
</dbReference>
<keyword evidence="3" id="KW-0472">Membrane</keyword>
<dbReference type="PANTHER" id="PTHR14096">
    <property type="entry name" value="APOLIPOPROTEIN L"/>
    <property type="match status" value="1"/>
</dbReference>
<evidence type="ECO:0000313" key="4">
    <source>
        <dbReference type="Proteomes" id="UP000515129"/>
    </source>
</evidence>
<feature type="region of interest" description="Disordered" evidence="2">
    <location>
        <begin position="54"/>
        <end position="90"/>
    </location>
</feature>
<comment type="similarity">
    <text evidence="1">Belongs to the apolipoprotein L family.</text>
</comment>
<dbReference type="GO" id="GO:0016020">
    <property type="term" value="C:membrane"/>
    <property type="evidence" value="ECO:0007669"/>
    <property type="project" value="TreeGrafter"/>
</dbReference>
<name>A0A6P6P7J0_CARAU</name>
<proteinExistence type="inferred from homology"/>
<dbReference type="OrthoDB" id="8920155at2759"/>
<dbReference type="GO" id="GO:0005576">
    <property type="term" value="C:extracellular region"/>
    <property type="evidence" value="ECO:0007669"/>
    <property type="project" value="InterPro"/>
</dbReference>
<protein>
    <submittedName>
        <fullName evidence="5">Uncharacterized protein LOC113095157 isoform X1</fullName>
    </submittedName>
</protein>
<evidence type="ECO:0000256" key="1">
    <source>
        <dbReference type="ARBA" id="ARBA00010090"/>
    </source>
</evidence>
<keyword evidence="3" id="KW-1133">Transmembrane helix</keyword>
<evidence type="ECO:0000256" key="2">
    <source>
        <dbReference type="SAM" id="MobiDB-lite"/>
    </source>
</evidence>
<dbReference type="Pfam" id="PF05461">
    <property type="entry name" value="ApoL"/>
    <property type="match status" value="1"/>
</dbReference>
<reference evidence="5" key="1">
    <citation type="submission" date="2025-08" db="UniProtKB">
        <authorList>
            <consortium name="RefSeq"/>
        </authorList>
    </citation>
    <scope>IDENTIFICATION</scope>
    <source>
        <strain evidence="5">Wakin</strain>
        <tissue evidence="5">Muscle</tissue>
    </source>
</reference>
<dbReference type="GO" id="GO:0006869">
    <property type="term" value="P:lipid transport"/>
    <property type="evidence" value="ECO:0007669"/>
    <property type="project" value="InterPro"/>
</dbReference>
<feature type="transmembrane region" description="Helical" evidence="3">
    <location>
        <begin position="241"/>
        <end position="264"/>
    </location>
</feature>
<evidence type="ECO:0000313" key="5">
    <source>
        <dbReference type="RefSeq" id="XP_026116570.1"/>
    </source>
</evidence>
<keyword evidence="3" id="KW-0812">Transmembrane</keyword>
<dbReference type="KEGG" id="caua:113095157"/>
<dbReference type="Proteomes" id="UP000515129">
    <property type="component" value="Unplaced"/>
</dbReference>
<dbReference type="GO" id="GO:0042157">
    <property type="term" value="P:lipoprotein metabolic process"/>
    <property type="evidence" value="ECO:0007669"/>
    <property type="project" value="InterPro"/>
</dbReference>
<sequence>MLRPDGHSPLSSTSAETDHHCVPLYEQVLPDRENTASSASADLCYTHLSGSRKSLKEVSPAHEDGVNLNKNTVKPPRPPVPQRPGKLLLSTRSCDVPPEYMDYREIRSPPIPPRPSSSEAVRSDPDQDLYEEIFVLLDHQDAGDDCAGKGKRFSCSSLMESDADLFVKSGLLPGWDHVFDQEQQEDHDQCRRFAPTVQQIRSGVQLYQQVLFLRGTNMMNFITQLNCIADELDKTLKKTRIAGITGGTTGAIGTAAVVAGMALAPVTFGASLAMAGIGVGVAAAGGVTGASAAISKKVRKTQNRRKVEKILRSYQSQMEDVEECLKFIITGMEHLRRLEPAVDTDAADVMMLAERLVNSDIIGALSENTRAVQAFTADLDSYFTKDDTQRLKKGSESLFAAKIREVALKLKENIDQLIRIKNMFMC</sequence>